<proteinExistence type="predicted"/>
<protein>
    <submittedName>
        <fullName evidence="1">Attractin 1</fullName>
    </submittedName>
</protein>
<dbReference type="AlphaFoldDB" id="A0A498N6C4"/>
<organism evidence="1 2">
    <name type="scientific">Labeo rohita</name>
    <name type="common">Indian major carp</name>
    <name type="synonym">Cyprinus rohita</name>
    <dbReference type="NCBI Taxonomy" id="84645"/>
    <lineage>
        <taxon>Eukaryota</taxon>
        <taxon>Metazoa</taxon>
        <taxon>Chordata</taxon>
        <taxon>Craniata</taxon>
        <taxon>Vertebrata</taxon>
        <taxon>Euteleostomi</taxon>
        <taxon>Actinopterygii</taxon>
        <taxon>Neopterygii</taxon>
        <taxon>Teleostei</taxon>
        <taxon>Ostariophysi</taxon>
        <taxon>Cypriniformes</taxon>
        <taxon>Cyprinidae</taxon>
        <taxon>Labeoninae</taxon>
        <taxon>Labeonini</taxon>
        <taxon>Labeo</taxon>
    </lineage>
</organism>
<accession>A0A498N6C4</accession>
<keyword evidence="2" id="KW-1185">Reference proteome</keyword>
<sequence>MLVRLPRRHSSDYLWSSSHGKRWPWREDIYASRGRDNGRITIASALIDMSQQRAGDFKDKGLSLKSRKQQHTVHQGTCV</sequence>
<dbReference type="EMBL" id="QBIY01011962">
    <property type="protein sequence ID" value="RXN27753.1"/>
    <property type="molecule type" value="Genomic_DNA"/>
</dbReference>
<name>A0A498N6C4_LABRO</name>
<reference evidence="1 2" key="1">
    <citation type="submission" date="2018-03" db="EMBL/GenBank/DDBJ databases">
        <title>Draft genome sequence of Rohu Carp (Labeo rohita).</title>
        <authorList>
            <person name="Das P."/>
            <person name="Kushwaha B."/>
            <person name="Joshi C.G."/>
            <person name="Kumar D."/>
            <person name="Nagpure N.S."/>
            <person name="Sahoo L."/>
            <person name="Das S.P."/>
            <person name="Bit A."/>
            <person name="Patnaik S."/>
            <person name="Meher P.K."/>
            <person name="Jayasankar P."/>
            <person name="Koringa P.G."/>
            <person name="Patel N.V."/>
            <person name="Hinsu A.T."/>
            <person name="Kumar R."/>
            <person name="Pandey M."/>
            <person name="Agarwal S."/>
            <person name="Srivastava S."/>
            <person name="Singh M."/>
            <person name="Iquebal M.A."/>
            <person name="Jaiswal S."/>
            <person name="Angadi U.B."/>
            <person name="Kumar N."/>
            <person name="Raza M."/>
            <person name="Shah T.M."/>
            <person name="Rai A."/>
            <person name="Jena J.K."/>
        </authorList>
    </citation>
    <scope>NUCLEOTIDE SEQUENCE [LARGE SCALE GENOMIC DNA]</scope>
    <source>
        <strain evidence="1">DASCIFA01</strain>
        <tissue evidence="1">Testis</tissue>
    </source>
</reference>
<comment type="caution">
    <text evidence="1">The sequence shown here is derived from an EMBL/GenBank/DDBJ whole genome shotgun (WGS) entry which is preliminary data.</text>
</comment>
<evidence type="ECO:0000313" key="1">
    <source>
        <dbReference type="EMBL" id="RXN27753.1"/>
    </source>
</evidence>
<evidence type="ECO:0000313" key="2">
    <source>
        <dbReference type="Proteomes" id="UP000290572"/>
    </source>
</evidence>
<dbReference type="Proteomes" id="UP000290572">
    <property type="component" value="Unassembled WGS sequence"/>
</dbReference>
<gene>
    <name evidence="1" type="ORF">ROHU_019762</name>
</gene>
<dbReference type="STRING" id="84645.A0A498N6C4"/>